<proteinExistence type="predicted"/>
<dbReference type="EMBL" id="NHYD01003958">
    <property type="protein sequence ID" value="PPQ68382.1"/>
    <property type="molecule type" value="Genomic_DNA"/>
</dbReference>
<sequence>MVAIPHEIWLHIAQFLPALVLQDLLTVNSAFFQLAMDCRYRQMSFAYLDNRMLRRLARLKDPLVAKRVRILHVYPGFLKEALDKERHDPEPILRRSLRDKLADIANLLLEQKRSAKHPRIRLIRTLKRAEDVVQIMLEVLSSLPNVTDYYVTWCGMPSISATAVPFLSTVFQGNLRKLSLDLSLENMRNLLTPSFKVDNLQELQLTIHSENIDSVWERNEILTTHLAPAISRLRSTLRILTIQSWEPADLSPMLCAVKRLPALEQLVVAIPVESTHLGDPRGLAQFLSAHRFTLRTLCLRATQIGGRGLTPDLVSFDTWMRSAISGVILPKLRVLDISSNLFPVYTSLSCLSHFSSTITSLSLTGCYRTYDDVEEVLTMISGREQGLCRLRVGLVSLSPQLVDMISAKLPELNRLELVVKYILPHAWDSPEFSSRVTAGAGQQAEQIDVFLSEMNTRRYSHWNLDHMSVLADFLPYRPHYEALLEQTFMRCIPSIRSFT</sequence>
<dbReference type="InterPro" id="IPR032675">
    <property type="entry name" value="LRR_dom_sf"/>
</dbReference>
<protein>
    <recommendedName>
        <fullName evidence="3">F-box domain-containing protein</fullName>
    </recommendedName>
</protein>
<reference evidence="1 2" key="1">
    <citation type="journal article" date="2018" name="Evol. Lett.">
        <title>Horizontal gene cluster transfer increased hallucinogenic mushroom diversity.</title>
        <authorList>
            <person name="Reynolds H.T."/>
            <person name="Vijayakumar V."/>
            <person name="Gluck-Thaler E."/>
            <person name="Korotkin H.B."/>
            <person name="Matheny P.B."/>
            <person name="Slot J.C."/>
        </authorList>
    </citation>
    <scope>NUCLEOTIDE SEQUENCE [LARGE SCALE GENOMIC DNA]</scope>
    <source>
        <strain evidence="1 2">2631</strain>
    </source>
</reference>
<name>A0A409VQ36_PSICY</name>
<dbReference type="STRING" id="93625.A0A409VQ36"/>
<gene>
    <name evidence="1" type="ORF">CVT25_007920</name>
</gene>
<evidence type="ECO:0000313" key="2">
    <source>
        <dbReference type="Proteomes" id="UP000283269"/>
    </source>
</evidence>
<dbReference type="Gene3D" id="3.80.10.10">
    <property type="entry name" value="Ribonuclease Inhibitor"/>
    <property type="match status" value="1"/>
</dbReference>
<comment type="caution">
    <text evidence="1">The sequence shown here is derived from an EMBL/GenBank/DDBJ whole genome shotgun (WGS) entry which is preliminary data.</text>
</comment>
<dbReference type="AlphaFoldDB" id="A0A409VQ36"/>
<evidence type="ECO:0008006" key="3">
    <source>
        <dbReference type="Google" id="ProtNLM"/>
    </source>
</evidence>
<dbReference type="OrthoDB" id="2968423at2759"/>
<accession>A0A409VQ36</accession>
<dbReference type="InParanoid" id="A0A409VQ36"/>
<keyword evidence="2" id="KW-1185">Reference proteome</keyword>
<organism evidence="1 2">
    <name type="scientific">Psilocybe cyanescens</name>
    <dbReference type="NCBI Taxonomy" id="93625"/>
    <lineage>
        <taxon>Eukaryota</taxon>
        <taxon>Fungi</taxon>
        <taxon>Dikarya</taxon>
        <taxon>Basidiomycota</taxon>
        <taxon>Agaricomycotina</taxon>
        <taxon>Agaricomycetes</taxon>
        <taxon>Agaricomycetidae</taxon>
        <taxon>Agaricales</taxon>
        <taxon>Agaricineae</taxon>
        <taxon>Strophariaceae</taxon>
        <taxon>Psilocybe</taxon>
    </lineage>
</organism>
<evidence type="ECO:0000313" key="1">
    <source>
        <dbReference type="EMBL" id="PPQ68382.1"/>
    </source>
</evidence>
<dbReference type="Proteomes" id="UP000283269">
    <property type="component" value="Unassembled WGS sequence"/>
</dbReference>
<dbReference type="SUPFAM" id="SSF52047">
    <property type="entry name" value="RNI-like"/>
    <property type="match status" value="1"/>
</dbReference>